<reference evidence="3" key="1">
    <citation type="submission" date="2020-10" db="EMBL/GenBank/DDBJ databases">
        <title>Paenihalocynthiibacter styelae gen. nov., sp. nov., isolated from stalked sea squirt Styela clava.</title>
        <authorList>
            <person name="Kim Y.-O."/>
            <person name="Yoon J.-H."/>
        </authorList>
    </citation>
    <scope>NUCLEOTIDE SEQUENCE</scope>
    <source>
        <strain evidence="3">MYP1-1</strain>
    </source>
</reference>
<keyword evidence="4" id="KW-1185">Reference proteome</keyword>
<dbReference type="Pfam" id="PF04752">
    <property type="entry name" value="ChaC"/>
    <property type="match status" value="1"/>
</dbReference>
<proteinExistence type="predicted"/>
<comment type="caution">
    <text evidence="3">The sequence shown here is derived from an EMBL/GenBank/DDBJ whole genome shotgun (WGS) entry which is preliminary data.</text>
</comment>
<dbReference type="Gene3D" id="3.10.490.10">
    <property type="entry name" value="Gamma-glutamyl cyclotransferase-like"/>
    <property type="match status" value="1"/>
</dbReference>
<dbReference type="PANTHER" id="PTHR12192">
    <property type="entry name" value="CATION TRANSPORT PROTEIN CHAC-RELATED"/>
    <property type="match status" value="1"/>
</dbReference>
<organism evidence="3 4">
    <name type="scientific">Halocynthiibacter styelae</name>
    <dbReference type="NCBI Taxonomy" id="2761955"/>
    <lineage>
        <taxon>Bacteria</taxon>
        <taxon>Pseudomonadati</taxon>
        <taxon>Pseudomonadota</taxon>
        <taxon>Alphaproteobacteria</taxon>
        <taxon>Rhodobacterales</taxon>
        <taxon>Paracoccaceae</taxon>
        <taxon>Halocynthiibacter</taxon>
    </lineage>
</organism>
<dbReference type="InterPro" id="IPR013024">
    <property type="entry name" value="GGCT-like"/>
</dbReference>
<dbReference type="EMBL" id="JADCKQ010000005">
    <property type="protein sequence ID" value="MBI1493557.1"/>
    <property type="molecule type" value="Genomic_DNA"/>
</dbReference>
<dbReference type="InterPro" id="IPR006840">
    <property type="entry name" value="ChaC"/>
</dbReference>
<protein>
    <recommendedName>
        <fullName evidence="1">glutathione-specific gamma-glutamylcyclotransferase</fullName>
        <ecNumber evidence="1">4.3.2.7</ecNumber>
    </recommendedName>
</protein>
<dbReference type="PANTHER" id="PTHR12192:SF2">
    <property type="entry name" value="GLUTATHIONE-SPECIFIC GAMMA-GLUTAMYLCYCLOTRANSFERASE 2"/>
    <property type="match status" value="1"/>
</dbReference>
<dbReference type="InterPro" id="IPR036568">
    <property type="entry name" value="GGCT-like_sf"/>
</dbReference>
<dbReference type="SUPFAM" id="SSF110857">
    <property type="entry name" value="Gamma-glutamyl cyclotransferase-like"/>
    <property type="match status" value="1"/>
</dbReference>
<gene>
    <name evidence="3" type="ORF">H1D41_07935</name>
</gene>
<dbReference type="CDD" id="cd06661">
    <property type="entry name" value="GGCT_like"/>
    <property type="match status" value="1"/>
</dbReference>
<evidence type="ECO:0000256" key="1">
    <source>
        <dbReference type="ARBA" id="ARBA00012344"/>
    </source>
</evidence>
<dbReference type="GO" id="GO:0061928">
    <property type="term" value="F:glutathione specific gamma-glutamylcyclotransferase activity"/>
    <property type="evidence" value="ECO:0007669"/>
    <property type="project" value="UniProtKB-EC"/>
</dbReference>
<name>A0A8J7IEF6_9RHOB</name>
<dbReference type="Proteomes" id="UP000640583">
    <property type="component" value="Unassembled WGS sequence"/>
</dbReference>
<dbReference type="GO" id="GO:0006751">
    <property type="term" value="P:glutathione catabolic process"/>
    <property type="evidence" value="ECO:0007669"/>
    <property type="project" value="InterPro"/>
</dbReference>
<evidence type="ECO:0000313" key="4">
    <source>
        <dbReference type="Proteomes" id="UP000640583"/>
    </source>
</evidence>
<evidence type="ECO:0000313" key="3">
    <source>
        <dbReference type="EMBL" id="MBI1493557.1"/>
    </source>
</evidence>
<dbReference type="EC" id="4.3.2.7" evidence="1"/>
<sequence>MVDIDISDGFWVFGYGSLLWNPGFPVAEQKQARLTGWHRSFCMRSIHHRGTEEKPGLVLALDHQEDAFCDGVAFFVAPEHAEKTLAELRERELVSSAYLETIQALETPEGSLQAVTYVIDPVHEQYCGELALEEQAQIMSTAVGGRGPNTEYLWNTAAHLEETGLRDADLSWLAERVKVLVADQ</sequence>
<dbReference type="AlphaFoldDB" id="A0A8J7IEF6"/>
<dbReference type="GO" id="GO:0005737">
    <property type="term" value="C:cytoplasm"/>
    <property type="evidence" value="ECO:0007669"/>
    <property type="project" value="TreeGrafter"/>
</dbReference>
<accession>A0A8J7IEF6</accession>
<keyword evidence="2" id="KW-0456">Lyase</keyword>
<evidence type="ECO:0000256" key="2">
    <source>
        <dbReference type="ARBA" id="ARBA00023239"/>
    </source>
</evidence>